<dbReference type="AlphaFoldDB" id="A0A814A6E4"/>
<dbReference type="Gene3D" id="2.30.29.30">
    <property type="entry name" value="Pleckstrin-homology domain (PH domain)/Phosphotyrosine-binding domain (PTB)"/>
    <property type="match status" value="1"/>
</dbReference>
<feature type="region of interest" description="Disordered" evidence="1">
    <location>
        <begin position="532"/>
        <end position="553"/>
    </location>
</feature>
<feature type="region of interest" description="Disordered" evidence="1">
    <location>
        <begin position="646"/>
        <end position="739"/>
    </location>
</feature>
<dbReference type="InterPro" id="IPR001849">
    <property type="entry name" value="PH_domain"/>
</dbReference>
<organism evidence="3 4">
    <name type="scientific">Adineta ricciae</name>
    <name type="common">Rotifer</name>
    <dbReference type="NCBI Taxonomy" id="249248"/>
    <lineage>
        <taxon>Eukaryota</taxon>
        <taxon>Metazoa</taxon>
        <taxon>Spiralia</taxon>
        <taxon>Gnathifera</taxon>
        <taxon>Rotifera</taxon>
        <taxon>Eurotatoria</taxon>
        <taxon>Bdelloidea</taxon>
        <taxon>Adinetida</taxon>
        <taxon>Adinetidae</taxon>
        <taxon>Adineta</taxon>
    </lineage>
</organism>
<feature type="compositionally biased region" description="Polar residues" evidence="1">
    <location>
        <begin position="113"/>
        <end position="125"/>
    </location>
</feature>
<dbReference type="SUPFAM" id="SSF48065">
    <property type="entry name" value="DBL homology domain (DH-domain)"/>
    <property type="match status" value="1"/>
</dbReference>
<proteinExistence type="predicted"/>
<dbReference type="OrthoDB" id="660555at2759"/>
<reference evidence="3" key="1">
    <citation type="submission" date="2021-02" db="EMBL/GenBank/DDBJ databases">
        <authorList>
            <person name="Nowell W R."/>
        </authorList>
    </citation>
    <scope>NUCLEOTIDE SEQUENCE</scope>
</reference>
<comment type="caution">
    <text evidence="3">The sequence shown here is derived from an EMBL/GenBank/DDBJ whole genome shotgun (WGS) entry which is preliminary data.</text>
</comment>
<dbReference type="GO" id="GO:0005085">
    <property type="term" value="F:guanyl-nucleotide exchange factor activity"/>
    <property type="evidence" value="ECO:0007669"/>
    <property type="project" value="InterPro"/>
</dbReference>
<evidence type="ECO:0000259" key="2">
    <source>
        <dbReference type="PROSITE" id="PS50010"/>
    </source>
</evidence>
<feature type="compositionally biased region" description="Basic and acidic residues" evidence="1">
    <location>
        <begin position="683"/>
        <end position="712"/>
    </location>
</feature>
<protein>
    <recommendedName>
        <fullName evidence="2">DH domain-containing protein</fullName>
    </recommendedName>
</protein>
<feature type="compositionally biased region" description="Polar residues" evidence="1">
    <location>
        <begin position="875"/>
        <end position="892"/>
    </location>
</feature>
<feature type="compositionally biased region" description="Basic and acidic residues" evidence="1">
    <location>
        <begin position="103"/>
        <end position="112"/>
    </location>
</feature>
<evidence type="ECO:0000313" key="3">
    <source>
        <dbReference type="EMBL" id="CAF0909710.1"/>
    </source>
</evidence>
<gene>
    <name evidence="3" type="ORF">EDS130_LOCUS10209</name>
</gene>
<dbReference type="Gene3D" id="1.20.900.10">
    <property type="entry name" value="Dbl homology (DH) domain"/>
    <property type="match status" value="1"/>
</dbReference>
<feature type="compositionally biased region" description="Polar residues" evidence="1">
    <location>
        <begin position="967"/>
        <end position="981"/>
    </location>
</feature>
<dbReference type="GO" id="GO:0043542">
    <property type="term" value="P:endothelial cell migration"/>
    <property type="evidence" value="ECO:0007669"/>
    <property type="project" value="TreeGrafter"/>
</dbReference>
<feature type="domain" description="DH" evidence="2">
    <location>
        <begin position="234"/>
        <end position="428"/>
    </location>
</feature>
<dbReference type="InterPro" id="IPR035899">
    <property type="entry name" value="DBL_dom_sf"/>
</dbReference>
<dbReference type="SMART" id="SM00325">
    <property type="entry name" value="RhoGEF"/>
    <property type="match status" value="1"/>
</dbReference>
<feature type="region of interest" description="Disordered" evidence="1">
    <location>
        <begin position="100"/>
        <end position="128"/>
    </location>
</feature>
<name>A0A814A6E4_ADIRI</name>
<dbReference type="PANTHER" id="PTHR13217">
    <property type="entry name" value="PLECKSTRIN HOMOLOGY DOMAIN-CONTAINING FAMILY G MEMBER 7"/>
    <property type="match status" value="1"/>
</dbReference>
<dbReference type="GO" id="GO:0030139">
    <property type="term" value="C:endocytic vesicle"/>
    <property type="evidence" value="ECO:0007669"/>
    <property type="project" value="TreeGrafter"/>
</dbReference>
<dbReference type="Proteomes" id="UP000663852">
    <property type="component" value="Unassembled WGS sequence"/>
</dbReference>
<feature type="compositionally biased region" description="Low complexity" evidence="1">
    <location>
        <begin position="646"/>
        <end position="672"/>
    </location>
</feature>
<dbReference type="CDD" id="cd00160">
    <property type="entry name" value="RhoGEF"/>
    <property type="match status" value="1"/>
</dbReference>
<dbReference type="SUPFAM" id="SSF50729">
    <property type="entry name" value="PH domain-like"/>
    <property type="match status" value="1"/>
</dbReference>
<dbReference type="GO" id="GO:0030424">
    <property type="term" value="C:axon"/>
    <property type="evidence" value="ECO:0007669"/>
    <property type="project" value="TreeGrafter"/>
</dbReference>
<dbReference type="InterPro" id="IPR011993">
    <property type="entry name" value="PH-like_dom_sf"/>
</dbReference>
<feature type="compositionally biased region" description="Polar residues" evidence="1">
    <location>
        <begin position="533"/>
        <end position="553"/>
    </location>
</feature>
<dbReference type="SMART" id="SM00233">
    <property type="entry name" value="PH"/>
    <property type="match status" value="1"/>
</dbReference>
<accession>A0A814A6E4</accession>
<dbReference type="EMBL" id="CAJNOJ010000035">
    <property type="protein sequence ID" value="CAF0909710.1"/>
    <property type="molecule type" value="Genomic_DNA"/>
</dbReference>
<dbReference type="InterPro" id="IPR040181">
    <property type="entry name" value="PKHG5/7"/>
</dbReference>
<feature type="compositionally biased region" description="Polar residues" evidence="1">
    <location>
        <begin position="720"/>
        <end position="739"/>
    </location>
</feature>
<feature type="region of interest" description="Disordered" evidence="1">
    <location>
        <begin position="957"/>
        <end position="981"/>
    </location>
</feature>
<feature type="region of interest" description="Disordered" evidence="1">
    <location>
        <begin position="875"/>
        <end position="925"/>
    </location>
</feature>
<dbReference type="GO" id="GO:0005886">
    <property type="term" value="C:plasma membrane"/>
    <property type="evidence" value="ECO:0007669"/>
    <property type="project" value="TreeGrafter"/>
</dbReference>
<dbReference type="InterPro" id="IPR000219">
    <property type="entry name" value="DH_dom"/>
</dbReference>
<dbReference type="PANTHER" id="PTHR13217:SF11">
    <property type="entry name" value="PLECKSTRIN HOMOLOGY DOMAIN-CONTAINING FAMILY G MEMBER 5"/>
    <property type="match status" value="1"/>
</dbReference>
<evidence type="ECO:0000313" key="4">
    <source>
        <dbReference type="Proteomes" id="UP000663852"/>
    </source>
</evidence>
<dbReference type="PROSITE" id="PS50010">
    <property type="entry name" value="DH_2"/>
    <property type="match status" value="1"/>
</dbReference>
<sequence>MWRQIIMQIECSRYDNTYIYFNDINGQNFKEKLKYSTTSENTTLREMLIKLFEKHNLSIDTYYICLRSAPTLPLSLDQPVKHLLLNDLVVTETINPALAKTSAGKERKEKRNSTGSAVLPSNSKATSKRLSTHCMMLDNDENQDAKSSTRINKTNRSSIFAGSIFTRDTSELSERSESNLSFVRRKCEEWLTHGLPKLAQLQCSIDECDLVIEKEWQPFLTEQARSSISENIKLQQEAIYELLTTEVSYIRQILTMTDILMTSVSILKSSQREGIFNDIDMEKLFSNIQEVLHGNLLFWKEILLPIKVKLKQSGLPMNPSDLKNGFVNFDVYFKSYLHYVLDQKTSAEYFKQKLSRDELFQYLISWIEGNYTNRLSFSDLTIKPLQRLTRYKLLLEAIQKKTNDTQQRHDLHEMIQKVATFVNRVNSKLHNQEQEERIRQINDRIGPYEYVSAPPELSSVFIQFDVSILQEYNRDALSNRLDLQQDMPLHVRGYRRQIIQQGPMKMKDAKNSQDVYCYLFSDMFLITKGGKRSGSTNSPLTSSHSDGQSNRLSSNIVNKILKPPIRIDRIDVREYDRRGGNSNNTEPNTASFVALVFSEYNLIESGYLFQTNLSKQWIENIRTTKANFQSLMEESKLKFQTLHATTSSSVSTNTAPECPSTPSSPSIDIPVSNTESPNPGTDDASRRSSKVESDVFKIVEQTRRNSRTDRKNFGRYFTADGTSTHDTNSSATPTKQISSSSITILKRMSWNNEQSSEKNDSSLITNSFRSVHSSSGVSSTGSFLFSADEDSSVTTTTSSSVPSIVPSIKNEELDGKSSITTVIAIDSQPRQSVSYQGRDDCTKNDLEAKINQQLNTQLSSSSSTSTLTLNNQIITETPSSLTGQTSSPSPESSLRRTPYASVKKRTQLHRPSCQQQQQQQQGHRRHRIFDENDIGSSVHLNVYDSPRSLDEQISLRTKHSCEDSPSLVASGNESDYDNNRSTTVRLPVNTFVCSNELIRTDDLLLGDQNEITLHNDTHIENSNNQQSDIIRISSPSLTNPSAKTNIPSLDDSAPSPNLLAYRRDSLTSRRLIDIRSHLLLNTTLDATEV</sequence>
<evidence type="ECO:0000256" key="1">
    <source>
        <dbReference type="SAM" id="MobiDB-lite"/>
    </source>
</evidence>
<dbReference type="Pfam" id="PF00621">
    <property type="entry name" value="RhoGEF"/>
    <property type="match status" value="1"/>
</dbReference>
<dbReference type="GO" id="GO:0007266">
    <property type="term" value="P:Rho protein signal transduction"/>
    <property type="evidence" value="ECO:0007669"/>
    <property type="project" value="TreeGrafter"/>
</dbReference>